<dbReference type="RefSeq" id="WP_213100921.1">
    <property type="nucleotide sequence ID" value="NZ_JAGYPM010000001.1"/>
</dbReference>
<dbReference type="EMBL" id="JAGYPM010000001">
    <property type="protein sequence ID" value="MBS4189491.1"/>
    <property type="molecule type" value="Genomic_DNA"/>
</dbReference>
<feature type="domain" description="Peptidase S9 prolyl oligopeptidase catalytic" evidence="3">
    <location>
        <begin position="389"/>
        <end position="594"/>
    </location>
</feature>
<dbReference type="PANTHER" id="PTHR42776">
    <property type="entry name" value="SERINE PEPTIDASE S9 FAMILY MEMBER"/>
    <property type="match status" value="1"/>
</dbReference>
<keyword evidence="2" id="KW-0720">Serine protease</keyword>
<evidence type="ECO:0000313" key="5">
    <source>
        <dbReference type="Proteomes" id="UP000681027"/>
    </source>
</evidence>
<dbReference type="Proteomes" id="UP000681027">
    <property type="component" value="Unassembled WGS sequence"/>
</dbReference>
<dbReference type="InterPro" id="IPR001375">
    <property type="entry name" value="Peptidase_S9_cat"/>
</dbReference>
<keyword evidence="1" id="KW-0378">Hydrolase</keyword>
<proteinExistence type="predicted"/>
<dbReference type="PRINTS" id="PR00862">
    <property type="entry name" value="PROLIGOPTASE"/>
</dbReference>
<dbReference type="Gene3D" id="2.120.10.30">
    <property type="entry name" value="TolB, C-terminal domain"/>
    <property type="match status" value="2"/>
</dbReference>
<evidence type="ECO:0000313" key="4">
    <source>
        <dbReference type="EMBL" id="MBS4189491.1"/>
    </source>
</evidence>
<dbReference type="InterPro" id="IPR011042">
    <property type="entry name" value="6-blade_b-propeller_TolB-like"/>
</dbReference>
<dbReference type="SUPFAM" id="SSF53474">
    <property type="entry name" value="alpha/beta-Hydrolases"/>
    <property type="match status" value="1"/>
</dbReference>
<dbReference type="PANTHER" id="PTHR42776:SF27">
    <property type="entry name" value="DIPEPTIDYL PEPTIDASE FAMILY MEMBER 6"/>
    <property type="match status" value="1"/>
</dbReference>
<name>A0ABS5NNV1_9BACI</name>
<gene>
    <name evidence="4" type="ORF">KHA94_04580</name>
</gene>
<dbReference type="Pfam" id="PF00326">
    <property type="entry name" value="Peptidase_S9"/>
    <property type="match status" value="1"/>
</dbReference>
<sequence length="598" mass="68435">MDEISLDPYVHVRTVKNLEYEPNGKKISFISDYTGLPQVWDYYRENRMVAQSSFSKEGITFIKFVTGTSDRIIGMDVSGNEREQLFLLKNEGELIALTNSPEHVHLYGGSSPDGKWIAWSSNRRNQAFFDIYIQNLETLEVRLVYAQNGRFSVVKWFPNGNSLLVRKTNSPLDHDLGVLSLLTGCINWITEHTGEASFINIHFNKEGNHIYLLTNKDREFFGLACIHLPTKEFTWIARGKWDFEGLAMNNEKNKLAFTINEGGISKGIILNLDTGTLYTWETPMGVITNLKFSPTNQKLLYILNGPAHPSDIWELDLESLKTKRLTYFSHNPILEGKLIEPSLIFYRSFDNLLIPAFYYKPKHTAEKMPVVIFIHGGPETQSRPVYNSLLQYFLYRGYAVVTPNIRGSTGYGKTYTHLDDVRKRTDAVKDLISLVEWLKGDKNVDVGKIAVMGGSYGGFMVLSAISHYPNLWAAAVDIVGISSLRTFLKTTSPWRKKFREYEYGTIEKDGDFFDQIDPLNHADKITSPLMVIHGVNDPRVPIEESEQIVNKLKERNHPVTFIRFEEEGHSLVKQKSKKYAYSKIADFLEKYIGKNQFL</sequence>
<dbReference type="InterPro" id="IPR002470">
    <property type="entry name" value="Peptidase_S9A"/>
</dbReference>
<dbReference type="Gene3D" id="3.40.50.1820">
    <property type="entry name" value="alpha/beta hydrolase"/>
    <property type="match status" value="1"/>
</dbReference>
<reference evidence="4 5" key="1">
    <citation type="submission" date="2021-05" db="EMBL/GenBank/DDBJ databases">
        <title>Novel Bacillus species.</title>
        <authorList>
            <person name="Liu G."/>
        </authorList>
    </citation>
    <scope>NUCLEOTIDE SEQUENCE [LARGE SCALE GENOMIC DNA]</scope>
    <source>
        <strain evidence="4 5">FJAT-49705</strain>
    </source>
</reference>
<organism evidence="4 5">
    <name type="scientific">Cytobacillus citreus</name>
    <dbReference type="NCBI Taxonomy" id="2833586"/>
    <lineage>
        <taxon>Bacteria</taxon>
        <taxon>Bacillati</taxon>
        <taxon>Bacillota</taxon>
        <taxon>Bacilli</taxon>
        <taxon>Bacillales</taxon>
        <taxon>Bacillaceae</taxon>
        <taxon>Cytobacillus</taxon>
    </lineage>
</organism>
<dbReference type="InterPro" id="IPR011659">
    <property type="entry name" value="WD40"/>
</dbReference>
<dbReference type="Pfam" id="PF07676">
    <property type="entry name" value="PD40"/>
    <property type="match status" value="1"/>
</dbReference>
<dbReference type="SUPFAM" id="SSF82171">
    <property type="entry name" value="DPP6 N-terminal domain-like"/>
    <property type="match status" value="1"/>
</dbReference>
<protein>
    <submittedName>
        <fullName evidence="4">S9 family peptidase</fullName>
    </submittedName>
</protein>
<dbReference type="InterPro" id="IPR029058">
    <property type="entry name" value="AB_hydrolase_fold"/>
</dbReference>
<comment type="caution">
    <text evidence="4">The sequence shown here is derived from an EMBL/GenBank/DDBJ whole genome shotgun (WGS) entry which is preliminary data.</text>
</comment>
<evidence type="ECO:0000256" key="1">
    <source>
        <dbReference type="ARBA" id="ARBA00022801"/>
    </source>
</evidence>
<keyword evidence="2" id="KW-0645">Protease</keyword>
<keyword evidence="5" id="KW-1185">Reference proteome</keyword>
<accession>A0ABS5NNV1</accession>
<evidence type="ECO:0000259" key="3">
    <source>
        <dbReference type="Pfam" id="PF00326"/>
    </source>
</evidence>
<evidence type="ECO:0000256" key="2">
    <source>
        <dbReference type="ARBA" id="ARBA00022825"/>
    </source>
</evidence>